<gene>
    <name evidence="2" type="ORF">HKN21_12095</name>
</gene>
<keyword evidence="1" id="KW-0732">Signal</keyword>
<dbReference type="Proteomes" id="UP000547674">
    <property type="component" value="Unassembled WGS sequence"/>
</dbReference>
<feature type="signal peptide" evidence="1">
    <location>
        <begin position="1"/>
        <end position="22"/>
    </location>
</feature>
<protein>
    <recommendedName>
        <fullName evidence="4">PEGA domain-containing protein</fullName>
    </recommendedName>
</protein>
<evidence type="ECO:0000313" key="2">
    <source>
        <dbReference type="EMBL" id="NNF07493.1"/>
    </source>
</evidence>
<reference evidence="2 3" key="1">
    <citation type="submission" date="2020-03" db="EMBL/GenBank/DDBJ databases">
        <title>Metabolic flexibility allows generalist bacteria to become dominant in a frequently disturbed ecosystem.</title>
        <authorList>
            <person name="Chen Y.-J."/>
            <person name="Leung P.M."/>
            <person name="Bay S.K."/>
            <person name="Hugenholtz P."/>
            <person name="Kessler A.J."/>
            <person name="Shelley G."/>
            <person name="Waite D.W."/>
            <person name="Cook P.L."/>
            <person name="Greening C."/>
        </authorList>
    </citation>
    <scope>NUCLEOTIDE SEQUENCE [LARGE SCALE GENOMIC DNA]</scope>
    <source>
        <strain evidence="2">SS_bin_28</strain>
    </source>
</reference>
<accession>A0A7Y2H392</accession>
<feature type="chain" id="PRO_5031029268" description="PEGA domain-containing protein" evidence="1">
    <location>
        <begin position="23"/>
        <end position="256"/>
    </location>
</feature>
<sequence length="256" mass="28380">MTLRFPKILRTTLLLAVAVYFAACGEDDPTAPEIMGGAGLRVILPQGYETLEDLRVEIWHDNAVPPPRCPSNSQEAPVQAIGPQQDSCSRMSVDIWDLLGRPVRTEASVPSGGEALGWNTLDNEGEEVNSGIYFTHQACLDSEGEWTFEGSYYVWRAREQALCQWPLLIEEVDASNSTGLVELSPIPVLFQTVTVGFFGEILTSVTFENPFLVRVRAAGYQSFEAEVRLTEGRYTEVEVTLEPLTPRENISHGQSR</sequence>
<organism evidence="2 3">
    <name type="scientific">Eiseniibacteriota bacterium</name>
    <dbReference type="NCBI Taxonomy" id="2212470"/>
    <lineage>
        <taxon>Bacteria</taxon>
        <taxon>Candidatus Eiseniibacteriota</taxon>
    </lineage>
</organism>
<proteinExistence type="predicted"/>
<dbReference type="EMBL" id="JABDJR010000487">
    <property type="protein sequence ID" value="NNF07493.1"/>
    <property type="molecule type" value="Genomic_DNA"/>
</dbReference>
<evidence type="ECO:0008006" key="4">
    <source>
        <dbReference type="Google" id="ProtNLM"/>
    </source>
</evidence>
<name>A0A7Y2H392_UNCEI</name>
<evidence type="ECO:0000313" key="3">
    <source>
        <dbReference type="Proteomes" id="UP000547674"/>
    </source>
</evidence>
<evidence type="ECO:0000256" key="1">
    <source>
        <dbReference type="SAM" id="SignalP"/>
    </source>
</evidence>
<dbReference type="AlphaFoldDB" id="A0A7Y2H392"/>
<comment type="caution">
    <text evidence="2">The sequence shown here is derived from an EMBL/GenBank/DDBJ whole genome shotgun (WGS) entry which is preliminary data.</text>
</comment>